<organism evidence="1 2">
    <name type="scientific">Sulfuracidifex metallicus DSM 6482 = JCM 9184</name>
    <dbReference type="NCBI Taxonomy" id="523847"/>
    <lineage>
        <taxon>Archaea</taxon>
        <taxon>Thermoproteota</taxon>
        <taxon>Thermoprotei</taxon>
        <taxon>Sulfolobales</taxon>
        <taxon>Sulfolobaceae</taxon>
        <taxon>Sulfuracidifex</taxon>
    </lineage>
</organism>
<evidence type="ECO:0000313" key="2">
    <source>
        <dbReference type="Proteomes" id="UP000470772"/>
    </source>
</evidence>
<dbReference type="RefSeq" id="WP_156016263.1">
    <property type="nucleotide sequence ID" value="NZ_WGGD01000005.1"/>
</dbReference>
<accession>A0A6A9QGX2</accession>
<gene>
    <name evidence="1" type="ORF">GC250_03070</name>
</gene>
<keyword evidence="2" id="KW-1185">Reference proteome</keyword>
<name>A0A6A9QGX2_SULME</name>
<protein>
    <submittedName>
        <fullName evidence="1">Conjugal transfer protein</fullName>
    </submittedName>
</protein>
<comment type="caution">
    <text evidence="1">The sequence shown here is derived from an EMBL/GenBank/DDBJ whole genome shotgun (WGS) entry which is preliminary data.</text>
</comment>
<evidence type="ECO:0000313" key="1">
    <source>
        <dbReference type="EMBL" id="MUN28467.1"/>
    </source>
</evidence>
<dbReference type="Proteomes" id="UP000470772">
    <property type="component" value="Unassembled WGS sequence"/>
</dbReference>
<sequence length="143" mass="16680">MPREIEVPFVKVNDTYLPLLKVEMECPKLGSDYLIYALPDSGSRFSVIRNDTFLRCFDESSLKSRLVDKVIISNLLTPKERYNIKFRFVEFNEMLQIPVTSLDFVNLGEGIYPSLILGREDFFSRTMICFDRNIRLIIKANDL</sequence>
<dbReference type="AlphaFoldDB" id="A0A6A9QGX2"/>
<dbReference type="EMBL" id="WGGD01000005">
    <property type="protein sequence ID" value="MUN28467.1"/>
    <property type="molecule type" value="Genomic_DNA"/>
</dbReference>
<reference evidence="1 2" key="1">
    <citation type="submission" date="2019-10" db="EMBL/GenBank/DDBJ databases">
        <title>Sequencing and Assembly of Multiple Reported Metal-Biooxidizing Members of the Extremely Thermoacidophilic Archaeal Family Sulfolobaceae.</title>
        <authorList>
            <person name="Counts J.A."/>
            <person name="Kelly R.M."/>
        </authorList>
    </citation>
    <scope>NUCLEOTIDE SEQUENCE [LARGE SCALE GENOMIC DNA]</scope>
    <source>
        <strain evidence="1 2">DSM 6482</strain>
    </source>
</reference>
<proteinExistence type="predicted"/>